<dbReference type="Proteomes" id="UP000265618">
    <property type="component" value="Unassembled WGS sequence"/>
</dbReference>
<evidence type="ECO:0000259" key="7">
    <source>
        <dbReference type="Pfam" id="PF25574"/>
    </source>
</evidence>
<keyword evidence="4" id="KW-0677">Repeat</keyword>
<evidence type="ECO:0000256" key="1">
    <source>
        <dbReference type="ARBA" id="ARBA00004496"/>
    </source>
</evidence>
<keyword evidence="2" id="KW-0813">Transport</keyword>
<dbReference type="GO" id="GO:0006606">
    <property type="term" value="P:protein import into nucleus"/>
    <property type="evidence" value="ECO:0007669"/>
    <property type="project" value="InterPro"/>
</dbReference>
<feature type="domain" description="Importin subunit beta-1/Transportin-1-like TPR repeats" evidence="7">
    <location>
        <begin position="314"/>
        <end position="704"/>
    </location>
</feature>
<organism evidence="8 9">
    <name type="scientific">Kipferlia bialata</name>
    <dbReference type="NCBI Taxonomy" id="797122"/>
    <lineage>
        <taxon>Eukaryota</taxon>
        <taxon>Metamonada</taxon>
        <taxon>Carpediemonas-like organisms</taxon>
        <taxon>Kipferlia</taxon>
    </lineage>
</organism>
<evidence type="ECO:0000256" key="2">
    <source>
        <dbReference type="ARBA" id="ARBA00022448"/>
    </source>
</evidence>
<evidence type="ECO:0000256" key="4">
    <source>
        <dbReference type="ARBA" id="ARBA00022737"/>
    </source>
</evidence>
<keyword evidence="5" id="KW-0653">Protein transport</keyword>
<evidence type="ECO:0000256" key="6">
    <source>
        <dbReference type="SAM" id="Phobius"/>
    </source>
</evidence>
<dbReference type="InterPro" id="IPR058584">
    <property type="entry name" value="IMB1_TNPO1-like_TPR"/>
</dbReference>
<dbReference type="Pfam" id="PF25574">
    <property type="entry name" value="TPR_IMB1"/>
    <property type="match status" value="1"/>
</dbReference>
<evidence type="ECO:0000313" key="9">
    <source>
        <dbReference type="Proteomes" id="UP000265618"/>
    </source>
</evidence>
<proteinExistence type="predicted"/>
<dbReference type="Gene3D" id="1.25.10.10">
    <property type="entry name" value="Leucine-rich Repeat Variant"/>
    <property type="match status" value="1"/>
</dbReference>
<sequence length="744" mass="81236">MTLWDTLVGSLPVVVGGVAFCSILYMVYFLYPILLGHVIPFTQANMAVPDQCKMIFDMALKHANHADPDVAVPSINCVSEIATNHYSTLGDTAPGADSAYIQRVFNILVPALSNDEEDTALCAANFWCLLARHELLLRLEAEELGSENIPAGRVSRHFVMGALDWLFEPLLKCLLQQEDEQTPESWNMAIAAQTCLREFARCCGDEIARRVLPFVMANLQDADWHKREAAVAAFAVILDGPNWQQNAADLNRFVEFLCTRIQSLGGCHPLEKQTIAWALAQVCECQVGLVRSQNLVSKVVDACSILLGTGVAEAEQGCWALRALAEACQEDANINNGQHELAPILQPVLTRLIAVAEGDISHKGQRLQFAAYSTVAQLVLCCPASLFSMLAEMVQFLCGKLDTLSPRIAQLTLANDPNSLEEPFFTQLEELICSSLQYILTRIGTDGLPGATQPASYWLSQMLGGVNNTLLNVLKRNPKPTKNTTLQACSTVGAMVSLASLVSESTGGVDVSSLVAQYIDVVLPYLDDPDQFDVYGIVAGVLADFARALGPERLITGASDFVTRLCRCYQHPDLLLDCRAPIISALADILSELEDKGVQFLPAVMQVYQHASSIVPINGEDIDEIDEVQNIRRSTLSGYSQIINAFLDMGGRGPMTDHIAAIMTFCKNSTEDELSTTGVVIAGVGLLADIAVYYKAVFEQYIQGQDARMWLTKLMNAAREDAQEVEDGPSVMQYAGPVLRRYTL</sequence>
<dbReference type="GO" id="GO:0005737">
    <property type="term" value="C:cytoplasm"/>
    <property type="evidence" value="ECO:0007669"/>
    <property type="project" value="UniProtKB-SubCell"/>
</dbReference>
<protein>
    <recommendedName>
        <fullName evidence="7">Importin subunit beta-1/Transportin-1-like TPR repeats domain-containing protein</fullName>
    </recommendedName>
</protein>
<dbReference type="AlphaFoldDB" id="A0A9K3CYR1"/>
<dbReference type="PANTHER" id="PTHR10527">
    <property type="entry name" value="IMPORTIN BETA"/>
    <property type="match status" value="1"/>
</dbReference>
<evidence type="ECO:0000313" key="8">
    <source>
        <dbReference type="EMBL" id="GIQ84950.1"/>
    </source>
</evidence>
<evidence type="ECO:0000256" key="5">
    <source>
        <dbReference type="ARBA" id="ARBA00022927"/>
    </source>
</evidence>
<keyword evidence="9" id="KW-1185">Reference proteome</keyword>
<comment type="subcellular location">
    <subcellularLocation>
        <location evidence="1">Cytoplasm</location>
    </subcellularLocation>
</comment>
<feature type="transmembrane region" description="Helical" evidence="6">
    <location>
        <begin position="6"/>
        <end position="31"/>
    </location>
</feature>
<keyword evidence="3" id="KW-0963">Cytoplasm</keyword>
<name>A0A9K3CYR1_9EUKA</name>
<accession>A0A9K3CYR1</accession>
<dbReference type="OrthoDB" id="10263328at2759"/>
<dbReference type="InterPro" id="IPR011989">
    <property type="entry name" value="ARM-like"/>
</dbReference>
<keyword evidence="6" id="KW-0812">Transmembrane</keyword>
<evidence type="ECO:0000256" key="3">
    <source>
        <dbReference type="ARBA" id="ARBA00022490"/>
    </source>
</evidence>
<dbReference type="EMBL" id="BDIP01001695">
    <property type="protein sequence ID" value="GIQ84950.1"/>
    <property type="molecule type" value="Genomic_DNA"/>
</dbReference>
<keyword evidence="6" id="KW-1133">Transmembrane helix</keyword>
<dbReference type="InterPro" id="IPR016024">
    <property type="entry name" value="ARM-type_fold"/>
</dbReference>
<gene>
    <name evidence="8" type="ORF">KIPB_006542</name>
</gene>
<dbReference type="SUPFAM" id="SSF48371">
    <property type="entry name" value="ARM repeat"/>
    <property type="match status" value="1"/>
</dbReference>
<reference evidence="8 9" key="1">
    <citation type="journal article" date="2018" name="PLoS ONE">
        <title>The draft genome of Kipferlia bialata reveals reductive genome evolution in fornicate parasites.</title>
        <authorList>
            <person name="Tanifuji G."/>
            <person name="Takabayashi S."/>
            <person name="Kume K."/>
            <person name="Takagi M."/>
            <person name="Nakayama T."/>
            <person name="Kamikawa R."/>
            <person name="Inagaki Y."/>
            <person name="Hashimoto T."/>
        </authorList>
    </citation>
    <scope>NUCLEOTIDE SEQUENCE [LARGE SCALE GENOMIC DNA]</scope>
    <source>
        <strain evidence="8">NY0173</strain>
    </source>
</reference>
<dbReference type="InterPro" id="IPR040122">
    <property type="entry name" value="Importin_beta"/>
</dbReference>
<comment type="caution">
    <text evidence="8">The sequence shown here is derived from an EMBL/GenBank/DDBJ whole genome shotgun (WGS) entry which is preliminary data.</text>
</comment>
<keyword evidence="6" id="KW-0472">Membrane</keyword>